<dbReference type="PROSITE" id="PS50404">
    <property type="entry name" value="GST_NTER"/>
    <property type="match status" value="1"/>
</dbReference>
<dbReference type="OrthoDB" id="4951845at2759"/>
<proteinExistence type="predicted"/>
<reference evidence="2 3" key="1">
    <citation type="journal article" date="2011" name="PLoS Pathog.">
        <title>Endophytic Life Strategies Decoded by Genome and Transcriptome Analyses of the Mutualistic Root Symbiont Piriformospora indica.</title>
        <authorList>
            <person name="Zuccaro A."/>
            <person name="Lahrmann U."/>
            <person name="Guldener U."/>
            <person name="Langen G."/>
            <person name="Pfiffi S."/>
            <person name="Biedenkopf D."/>
            <person name="Wong P."/>
            <person name="Samans B."/>
            <person name="Grimm C."/>
            <person name="Basiewicz M."/>
            <person name="Murat C."/>
            <person name="Martin F."/>
            <person name="Kogel K.H."/>
        </authorList>
    </citation>
    <scope>NUCLEOTIDE SEQUENCE [LARGE SCALE GENOMIC DNA]</scope>
    <source>
        <strain evidence="2 3">DSM 11827</strain>
    </source>
</reference>
<dbReference type="Pfam" id="PF22041">
    <property type="entry name" value="GST_C_7"/>
    <property type="match status" value="1"/>
</dbReference>
<dbReference type="Gene3D" id="1.20.1050.10">
    <property type="match status" value="1"/>
</dbReference>
<dbReference type="Gene3D" id="3.40.30.10">
    <property type="entry name" value="Glutaredoxin"/>
    <property type="match status" value="1"/>
</dbReference>
<comment type="caution">
    <text evidence="2">The sequence shown here is derived from an EMBL/GenBank/DDBJ whole genome shotgun (WGS) entry which is preliminary data.</text>
</comment>
<dbReference type="InterPro" id="IPR004045">
    <property type="entry name" value="Glutathione_S-Trfase_N"/>
</dbReference>
<dbReference type="InParanoid" id="G4TWF5"/>
<organism evidence="2 3">
    <name type="scientific">Serendipita indica (strain DSM 11827)</name>
    <name type="common">Root endophyte fungus</name>
    <name type="synonym">Piriformospora indica</name>
    <dbReference type="NCBI Taxonomy" id="1109443"/>
    <lineage>
        <taxon>Eukaryota</taxon>
        <taxon>Fungi</taxon>
        <taxon>Dikarya</taxon>
        <taxon>Basidiomycota</taxon>
        <taxon>Agaricomycotina</taxon>
        <taxon>Agaricomycetes</taxon>
        <taxon>Sebacinales</taxon>
        <taxon>Serendipitaceae</taxon>
        <taxon>Serendipita</taxon>
    </lineage>
</organism>
<dbReference type="OMA" id="PYHTEWV"/>
<dbReference type="EMBL" id="CAFZ01000490">
    <property type="protein sequence ID" value="CCA75648.1"/>
    <property type="molecule type" value="Genomic_DNA"/>
</dbReference>
<sequence length="227" mass="25901">MEHQQHDEIKQITLYDVASGLKPQASSPSTWRARYILNYKRLPYKTVYVSYPDIDALWIRLGLSPMDQGPNRPKTFLPVISVPSEDGGPPSVIADSINIAIFLDAEYPDTPRVLPPNTRALQIAFAQNVVISTLAPAIFPFILPRMPATLDPRGAEYYKSTREKWFNIQLDEYYPRSPEAFQAQLDKIHGALDWMVLLQQWRRKMNGSWDPLALRLQILVSARCSFG</sequence>
<name>G4TWF5_SERID</name>
<evidence type="ECO:0000313" key="2">
    <source>
        <dbReference type="EMBL" id="CCA75648.1"/>
    </source>
</evidence>
<dbReference type="AlphaFoldDB" id="G4TWF5"/>
<dbReference type="SUPFAM" id="SSF52833">
    <property type="entry name" value="Thioredoxin-like"/>
    <property type="match status" value="1"/>
</dbReference>
<dbReference type="Proteomes" id="UP000007148">
    <property type="component" value="Unassembled WGS sequence"/>
</dbReference>
<accession>G4TWF5</accession>
<dbReference type="eggNOG" id="ENOG502QQN3">
    <property type="taxonomic scope" value="Eukaryota"/>
</dbReference>
<dbReference type="InterPro" id="IPR036249">
    <property type="entry name" value="Thioredoxin-like_sf"/>
</dbReference>
<dbReference type="HOGENOM" id="CLU_011226_4_0_1"/>
<evidence type="ECO:0000313" key="3">
    <source>
        <dbReference type="Proteomes" id="UP000007148"/>
    </source>
</evidence>
<feature type="domain" description="GST N-terminal" evidence="1">
    <location>
        <begin position="17"/>
        <end position="111"/>
    </location>
</feature>
<protein>
    <recommendedName>
        <fullName evidence="1">GST N-terminal domain-containing protein</fullName>
    </recommendedName>
</protein>
<gene>
    <name evidence="2" type="ORF">PIIN_11888</name>
</gene>
<dbReference type="STRING" id="1109443.G4TWF5"/>
<dbReference type="InterPro" id="IPR054416">
    <property type="entry name" value="GST_UstS-like_C"/>
</dbReference>
<dbReference type="Pfam" id="PF13409">
    <property type="entry name" value="GST_N_2"/>
    <property type="match status" value="1"/>
</dbReference>
<keyword evidence="3" id="KW-1185">Reference proteome</keyword>
<evidence type="ECO:0000259" key="1">
    <source>
        <dbReference type="PROSITE" id="PS50404"/>
    </source>
</evidence>